<dbReference type="EC" id="2.7.13.3" evidence="3"/>
<dbReference type="SMART" id="SM00388">
    <property type="entry name" value="HisKA"/>
    <property type="match status" value="1"/>
</dbReference>
<name>A0ABZ0HX67_9HYPH</name>
<evidence type="ECO:0000256" key="10">
    <source>
        <dbReference type="ARBA" id="ARBA00023136"/>
    </source>
</evidence>
<dbReference type="Pfam" id="PF00512">
    <property type="entry name" value="HisKA"/>
    <property type="match status" value="1"/>
</dbReference>
<dbReference type="InterPro" id="IPR003661">
    <property type="entry name" value="HisK_dim/P_dom"/>
</dbReference>
<dbReference type="PANTHER" id="PTHR45436">
    <property type="entry name" value="SENSOR HISTIDINE KINASE YKOH"/>
    <property type="match status" value="1"/>
</dbReference>
<dbReference type="SMART" id="SM00304">
    <property type="entry name" value="HAMP"/>
    <property type="match status" value="1"/>
</dbReference>
<feature type="transmembrane region" description="Helical" evidence="11">
    <location>
        <begin position="16"/>
        <end position="37"/>
    </location>
</feature>
<dbReference type="PROSITE" id="PS50109">
    <property type="entry name" value="HIS_KIN"/>
    <property type="match status" value="1"/>
</dbReference>
<dbReference type="InterPro" id="IPR005467">
    <property type="entry name" value="His_kinase_dom"/>
</dbReference>
<feature type="transmembrane region" description="Helical" evidence="11">
    <location>
        <begin position="147"/>
        <end position="166"/>
    </location>
</feature>
<dbReference type="Gene3D" id="1.10.287.130">
    <property type="match status" value="1"/>
</dbReference>
<dbReference type="SUPFAM" id="SSF55874">
    <property type="entry name" value="ATPase domain of HSP90 chaperone/DNA topoisomerase II/histidine kinase"/>
    <property type="match status" value="1"/>
</dbReference>
<keyword evidence="4" id="KW-0597">Phosphoprotein</keyword>
<dbReference type="GO" id="GO:0016301">
    <property type="term" value="F:kinase activity"/>
    <property type="evidence" value="ECO:0007669"/>
    <property type="project" value="UniProtKB-KW"/>
</dbReference>
<proteinExistence type="predicted"/>
<dbReference type="PRINTS" id="PR00344">
    <property type="entry name" value="BCTRLSENSOR"/>
</dbReference>
<evidence type="ECO:0000256" key="9">
    <source>
        <dbReference type="ARBA" id="ARBA00023012"/>
    </source>
</evidence>
<keyword evidence="6 11" id="KW-0812">Transmembrane</keyword>
<dbReference type="SMART" id="SM00387">
    <property type="entry name" value="HATPase_c"/>
    <property type="match status" value="1"/>
</dbReference>
<evidence type="ECO:0000259" key="12">
    <source>
        <dbReference type="PROSITE" id="PS50109"/>
    </source>
</evidence>
<dbReference type="EMBL" id="CP136863">
    <property type="protein sequence ID" value="WOJ91828.1"/>
    <property type="molecule type" value="Genomic_DNA"/>
</dbReference>
<keyword evidence="5" id="KW-0808">Transferase</keyword>
<protein>
    <recommendedName>
        <fullName evidence="3">histidine kinase</fullName>
        <ecNumber evidence="3">2.7.13.3</ecNumber>
    </recommendedName>
</protein>
<evidence type="ECO:0000256" key="8">
    <source>
        <dbReference type="ARBA" id="ARBA00022989"/>
    </source>
</evidence>
<comment type="catalytic activity">
    <reaction evidence="1">
        <text>ATP + protein L-histidine = ADP + protein N-phospho-L-histidine.</text>
        <dbReference type="EC" id="2.7.13.3"/>
    </reaction>
</comment>
<dbReference type="PROSITE" id="PS50885">
    <property type="entry name" value="HAMP"/>
    <property type="match status" value="1"/>
</dbReference>
<dbReference type="Gene3D" id="3.30.565.10">
    <property type="entry name" value="Histidine kinase-like ATPase, C-terminal domain"/>
    <property type="match status" value="1"/>
</dbReference>
<feature type="domain" description="HAMP" evidence="13">
    <location>
        <begin position="193"/>
        <end position="246"/>
    </location>
</feature>
<dbReference type="InterPro" id="IPR050428">
    <property type="entry name" value="TCS_sensor_his_kinase"/>
</dbReference>
<dbReference type="CDD" id="cd00082">
    <property type="entry name" value="HisKA"/>
    <property type="match status" value="1"/>
</dbReference>
<evidence type="ECO:0000256" key="2">
    <source>
        <dbReference type="ARBA" id="ARBA00004141"/>
    </source>
</evidence>
<feature type="transmembrane region" description="Helical" evidence="11">
    <location>
        <begin position="172"/>
        <end position="192"/>
    </location>
</feature>
<dbReference type="InterPro" id="IPR003660">
    <property type="entry name" value="HAMP_dom"/>
</dbReference>
<dbReference type="InterPro" id="IPR004358">
    <property type="entry name" value="Sig_transdc_His_kin-like_C"/>
</dbReference>
<evidence type="ECO:0000313" key="15">
    <source>
        <dbReference type="Proteomes" id="UP001626536"/>
    </source>
</evidence>
<geneLocation type="plasmid" evidence="14 15">
    <name>pRX1</name>
</geneLocation>
<accession>A0ABZ0HX67</accession>
<reference evidence="14 15" key="1">
    <citation type="submission" date="2023-10" db="EMBL/GenBank/DDBJ databases">
        <title>Novel methanotroph of the genus Methylocapsa from a subarctic wetland.</title>
        <authorList>
            <person name="Belova S.E."/>
            <person name="Oshkin I.Y."/>
            <person name="Miroshnikov K."/>
            <person name="Dedysh S.N."/>
        </authorList>
    </citation>
    <scope>NUCLEOTIDE SEQUENCE [LARGE SCALE GENOMIC DNA]</scope>
    <source>
        <strain evidence="14 15">RX1</strain>
        <plasmid evidence="14 15">pRX1</plasmid>
    </source>
</reference>
<feature type="domain" description="Histidine kinase" evidence="12">
    <location>
        <begin position="254"/>
        <end position="455"/>
    </location>
</feature>
<dbReference type="PANTHER" id="PTHR45436:SF15">
    <property type="entry name" value="SENSOR HISTIDINE KINASE CUSS"/>
    <property type="match status" value="1"/>
</dbReference>
<evidence type="ECO:0000256" key="1">
    <source>
        <dbReference type="ARBA" id="ARBA00000085"/>
    </source>
</evidence>
<keyword evidence="14" id="KW-0614">Plasmid</keyword>
<gene>
    <name evidence="14" type="ORF">RZS28_19065</name>
</gene>
<evidence type="ECO:0000259" key="13">
    <source>
        <dbReference type="PROSITE" id="PS50885"/>
    </source>
</evidence>
<dbReference type="Proteomes" id="UP001626536">
    <property type="component" value="Plasmid pRX1"/>
</dbReference>
<keyword evidence="7 14" id="KW-0418">Kinase</keyword>
<evidence type="ECO:0000256" key="5">
    <source>
        <dbReference type="ARBA" id="ARBA00022679"/>
    </source>
</evidence>
<dbReference type="SUPFAM" id="SSF47384">
    <property type="entry name" value="Homodimeric domain of signal transducing histidine kinase"/>
    <property type="match status" value="1"/>
</dbReference>
<evidence type="ECO:0000256" key="6">
    <source>
        <dbReference type="ARBA" id="ARBA00022692"/>
    </source>
</evidence>
<comment type="subcellular location">
    <subcellularLocation>
        <location evidence="2">Membrane</location>
        <topology evidence="2">Multi-pass membrane protein</topology>
    </subcellularLocation>
</comment>
<dbReference type="InterPro" id="IPR036890">
    <property type="entry name" value="HATPase_C_sf"/>
</dbReference>
<dbReference type="InterPro" id="IPR036097">
    <property type="entry name" value="HisK_dim/P_sf"/>
</dbReference>
<sequence length="485" mass="52340">MRYLTNSPASLKARLLVAQCVVFVAALLAFIGTYLAFEKGDMRYHVIDATYDLTHQLARAIVKSPDGIPQFAIPISLAHEIERYPHAQYGAIDEATGGAVVCPGQAMPPAELPKEPNVSEGWFRYVGSDNVPRNGAFKRVITPYGSYRVYFVQVESVFGLTLAGLEDELHDEIFPVFLPMMIVGLLVTWNTVRRALRPLQRASDEAATISMDRPNSRVSTDRLPAEILPLVTAINKAIGRLQAALAQQRRFSANAAHQLRTPLAILRTRIDGLPPTTVRTELLRDVDRMTRLVSQLLTAARLEAGQMANFEEVDLTEFVRRILAEIAPLAHAADRDLELDSPGKVTAIVSASALEEAVRNLVDNALRHTPPGSTVCVSVQPGATIEVSDSGPGVPLELRGQVFEPFWSAARKSEGGSGLGLAIVHEAMQAQGGSVEIADAKGGGAIFRLALPQDSMLLRERGLASVDASHAAGTTMDPGFSATKA</sequence>
<keyword evidence="9" id="KW-0902">Two-component regulatory system</keyword>
<dbReference type="Pfam" id="PF02518">
    <property type="entry name" value="HATPase_c"/>
    <property type="match status" value="1"/>
</dbReference>
<keyword evidence="10 11" id="KW-0472">Membrane</keyword>
<keyword evidence="15" id="KW-1185">Reference proteome</keyword>
<evidence type="ECO:0000313" key="14">
    <source>
        <dbReference type="EMBL" id="WOJ91828.1"/>
    </source>
</evidence>
<organism evidence="14 15">
    <name type="scientific">Methylocapsa polymorpha</name>
    <dbReference type="NCBI Taxonomy" id="3080828"/>
    <lineage>
        <taxon>Bacteria</taxon>
        <taxon>Pseudomonadati</taxon>
        <taxon>Pseudomonadota</taxon>
        <taxon>Alphaproteobacteria</taxon>
        <taxon>Hyphomicrobiales</taxon>
        <taxon>Beijerinckiaceae</taxon>
        <taxon>Methylocapsa</taxon>
    </lineage>
</organism>
<dbReference type="RefSeq" id="WP_318655255.1">
    <property type="nucleotide sequence ID" value="NZ_CP136863.1"/>
</dbReference>
<evidence type="ECO:0000256" key="3">
    <source>
        <dbReference type="ARBA" id="ARBA00012438"/>
    </source>
</evidence>
<keyword evidence="8 11" id="KW-1133">Transmembrane helix</keyword>
<evidence type="ECO:0000256" key="4">
    <source>
        <dbReference type="ARBA" id="ARBA00022553"/>
    </source>
</evidence>
<dbReference type="InterPro" id="IPR003594">
    <property type="entry name" value="HATPase_dom"/>
</dbReference>
<evidence type="ECO:0000256" key="7">
    <source>
        <dbReference type="ARBA" id="ARBA00022777"/>
    </source>
</evidence>
<evidence type="ECO:0000256" key="11">
    <source>
        <dbReference type="SAM" id="Phobius"/>
    </source>
</evidence>